<evidence type="ECO:0000313" key="2">
    <source>
        <dbReference type="EMBL" id="XCH74222.1"/>
    </source>
</evidence>
<reference evidence="2" key="2">
    <citation type="submission" date="2024-06" db="EMBL/GenBank/DDBJ databases">
        <title>Micromonospora mangrovi CCTCC AA 2012012 genome sequences.</title>
        <authorList>
            <person name="Gao J."/>
        </authorList>
    </citation>
    <scope>NUCLEOTIDE SEQUENCE</scope>
    <source>
        <strain evidence="2">CCTCC AA 2012012</strain>
    </source>
</reference>
<organism evidence="1">
    <name type="scientific">Micromonospora sp. CCTCC AA 2012012</name>
    <dbReference type="NCBI Taxonomy" id="3111921"/>
    <lineage>
        <taxon>Bacteria</taxon>
        <taxon>Bacillati</taxon>
        <taxon>Actinomycetota</taxon>
        <taxon>Actinomycetes</taxon>
        <taxon>Micromonosporales</taxon>
        <taxon>Micromonosporaceae</taxon>
        <taxon>Micromonospora</taxon>
    </lineage>
</organism>
<dbReference type="EMBL" id="CP157762">
    <property type="protein sequence ID" value="XBP93523.1"/>
    <property type="molecule type" value="Genomic_DNA"/>
</dbReference>
<dbReference type="RefSeq" id="WP_350933193.1">
    <property type="nucleotide sequence ID" value="NZ_CP157762.1"/>
</dbReference>
<dbReference type="AlphaFoldDB" id="A0AAU7M880"/>
<reference evidence="1" key="1">
    <citation type="submission" date="2024-01" db="EMBL/GenBank/DDBJ databases">
        <title>The genome sequence of Micromonospora mangrovi CCTCC AA 2012012.</title>
        <authorList>
            <person name="Gao J."/>
        </authorList>
    </citation>
    <scope>NUCLEOTIDE SEQUENCE</scope>
    <source>
        <strain evidence="1">CCTCC AA 2012012</strain>
    </source>
</reference>
<dbReference type="PANTHER" id="PTHR34387">
    <property type="entry name" value="SLR1258 PROTEIN"/>
    <property type="match status" value="1"/>
</dbReference>
<sequence length="217" mass="23304">MVDGPVVAVRGEAYREVAPELARFSVTATARDRDREATLTRLAERAAAVRVLLDSAGPVIDRREAGELRVWPETKRSGERVVAYHGSVTTTVTVTDFTALGELMLRLADQDQVEVAGPWWSLRPDSPAYREARRAAIADALARAREYAEALGARITALLELADTGLAAQPMFARSAEFGRAGGVAGGAPPELELDPRPQSVQAAVEARFTISEPVLG</sequence>
<name>A0AAU7M880_9ACTN</name>
<protein>
    <submittedName>
        <fullName evidence="1">SIMPL domain-containing protein</fullName>
    </submittedName>
</protein>
<evidence type="ECO:0000313" key="1">
    <source>
        <dbReference type="EMBL" id="XBP93523.1"/>
    </source>
</evidence>
<dbReference type="PANTHER" id="PTHR34387:SF1">
    <property type="entry name" value="PERIPLASMIC IMMUNOGENIC PROTEIN"/>
    <property type="match status" value="1"/>
</dbReference>
<gene>
    <name evidence="2" type="ORF">ABUL08_28825</name>
    <name evidence="1" type="ORF">VK199_28735</name>
</gene>
<dbReference type="Gene3D" id="3.30.110.170">
    <property type="entry name" value="Protein of unknown function (DUF541), domain 1"/>
    <property type="match status" value="1"/>
</dbReference>
<dbReference type="InterPro" id="IPR052022">
    <property type="entry name" value="26kDa_periplasmic_antigen"/>
</dbReference>
<dbReference type="InterPro" id="IPR007497">
    <property type="entry name" value="SIMPL/DUF541"/>
</dbReference>
<dbReference type="EMBL" id="CP159342">
    <property type="protein sequence ID" value="XCH74222.1"/>
    <property type="molecule type" value="Genomic_DNA"/>
</dbReference>
<dbReference type="GO" id="GO:0006974">
    <property type="term" value="P:DNA damage response"/>
    <property type="evidence" value="ECO:0007669"/>
    <property type="project" value="TreeGrafter"/>
</dbReference>
<dbReference type="Pfam" id="PF04402">
    <property type="entry name" value="SIMPL"/>
    <property type="match status" value="1"/>
</dbReference>
<accession>A0AAU7M880</accession>
<proteinExistence type="predicted"/>
<dbReference type="Gene3D" id="3.30.70.2970">
    <property type="entry name" value="Protein of unknown function (DUF541), domain 2"/>
    <property type="match status" value="1"/>
</dbReference>